<dbReference type="InterPro" id="IPR014757">
    <property type="entry name" value="Tscrpt_reg_IclR_C"/>
</dbReference>
<dbReference type="RefSeq" id="WP_250194635.1">
    <property type="nucleotide sequence ID" value="NZ_CP097635.1"/>
</dbReference>
<dbReference type="Gene3D" id="3.30.450.40">
    <property type="match status" value="1"/>
</dbReference>
<evidence type="ECO:0000256" key="3">
    <source>
        <dbReference type="ARBA" id="ARBA00023163"/>
    </source>
</evidence>
<dbReference type="Gene3D" id="1.10.10.10">
    <property type="entry name" value="Winged helix-like DNA-binding domain superfamily/Winged helix DNA-binding domain"/>
    <property type="match status" value="1"/>
</dbReference>
<reference evidence="6" key="1">
    <citation type="submission" date="2022-05" db="EMBL/GenBank/DDBJ databases">
        <title>An RpoN-dependent PEP-CTERM gene is involved in floc formation of an Aquincola tertiaricarbonis strain.</title>
        <authorList>
            <person name="Qiu D."/>
            <person name="Xia M."/>
        </authorList>
    </citation>
    <scope>NUCLEOTIDE SEQUENCE</scope>
    <source>
        <strain evidence="6">RN12</strain>
    </source>
</reference>
<dbReference type="InterPro" id="IPR036388">
    <property type="entry name" value="WH-like_DNA-bd_sf"/>
</dbReference>
<evidence type="ECO:0000259" key="5">
    <source>
        <dbReference type="PROSITE" id="PS51078"/>
    </source>
</evidence>
<name>A0ABY4S3E2_AQUTE</name>
<evidence type="ECO:0000259" key="4">
    <source>
        <dbReference type="PROSITE" id="PS51077"/>
    </source>
</evidence>
<dbReference type="EMBL" id="CP097635">
    <property type="protein sequence ID" value="URI06372.1"/>
    <property type="molecule type" value="Genomic_DNA"/>
</dbReference>
<dbReference type="InterPro" id="IPR029016">
    <property type="entry name" value="GAF-like_dom_sf"/>
</dbReference>
<dbReference type="Proteomes" id="UP001056201">
    <property type="component" value="Chromosome 1"/>
</dbReference>
<keyword evidence="7" id="KW-1185">Reference proteome</keyword>
<sequence length="268" mass="29243">MSRRRLTDTDTPAEEDRRYVTALARGLEVLRCFKPQDRWLSHQEIARRTGLPQATVSRLTFTLVHLGYLRHQADSGHYALAGGVLALGFSMLSNFDIARIARPVMQALADEVEAAVSMGLRHQLQMVYVAHCRGAGRLTLGLDVGARLPLPDTAMGRALLCALPEAERDGVCAHLAQAQPDQWPRQQRALAAALQQYADQGYVLSEQDWQHEISAVGVPVEVGDGRPPLALTIGGPSSYLTHSLLLRLGPRLVQAAAQISRQIHQGGA</sequence>
<dbReference type="PROSITE" id="PS51078">
    <property type="entry name" value="ICLR_ED"/>
    <property type="match status" value="1"/>
</dbReference>
<feature type="domain" description="HTH iclR-type" evidence="4">
    <location>
        <begin position="20"/>
        <end position="82"/>
    </location>
</feature>
<dbReference type="PANTHER" id="PTHR30136:SF33">
    <property type="entry name" value="TRANSCRIPTIONAL REGULATORY PROTEIN"/>
    <property type="match status" value="1"/>
</dbReference>
<evidence type="ECO:0000313" key="6">
    <source>
        <dbReference type="EMBL" id="URI06372.1"/>
    </source>
</evidence>
<dbReference type="PROSITE" id="PS51077">
    <property type="entry name" value="HTH_ICLR"/>
    <property type="match status" value="1"/>
</dbReference>
<keyword evidence="3" id="KW-0804">Transcription</keyword>
<dbReference type="Pfam" id="PF09339">
    <property type="entry name" value="HTH_IclR"/>
    <property type="match status" value="1"/>
</dbReference>
<dbReference type="InterPro" id="IPR050707">
    <property type="entry name" value="HTH_MetabolicPath_Reg"/>
</dbReference>
<protein>
    <submittedName>
        <fullName evidence="6">IclR family transcriptional regulator</fullName>
    </submittedName>
</protein>
<proteinExistence type="predicted"/>
<evidence type="ECO:0000256" key="2">
    <source>
        <dbReference type="ARBA" id="ARBA00023125"/>
    </source>
</evidence>
<dbReference type="InterPro" id="IPR005471">
    <property type="entry name" value="Tscrpt_reg_IclR_N"/>
</dbReference>
<dbReference type="SMART" id="SM00346">
    <property type="entry name" value="HTH_ICLR"/>
    <property type="match status" value="1"/>
</dbReference>
<dbReference type="InterPro" id="IPR036390">
    <property type="entry name" value="WH_DNA-bd_sf"/>
</dbReference>
<feature type="domain" description="IclR-ED" evidence="5">
    <location>
        <begin position="83"/>
        <end position="265"/>
    </location>
</feature>
<evidence type="ECO:0000256" key="1">
    <source>
        <dbReference type="ARBA" id="ARBA00023015"/>
    </source>
</evidence>
<gene>
    <name evidence="6" type="ORF">MW290_10640</name>
</gene>
<dbReference type="SUPFAM" id="SSF55781">
    <property type="entry name" value="GAF domain-like"/>
    <property type="match status" value="1"/>
</dbReference>
<dbReference type="PANTHER" id="PTHR30136">
    <property type="entry name" value="HELIX-TURN-HELIX TRANSCRIPTIONAL REGULATOR, ICLR FAMILY"/>
    <property type="match status" value="1"/>
</dbReference>
<dbReference type="SUPFAM" id="SSF46785">
    <property type="entry name" value="Winged helix' DNA-binding domain"/>
    <property type="match status" value="1"/>
</dbReference>
<keyword evidence="1" id="KW-0805">Transcription regulation</keyword>
<organism evidence="6 7">
    <name type="scientific">Aquincola tertiaricarbonis</name>
    <dbReference type="NCBI Taxonomy" id="391953"/>
    <lineage>
        <taxon>Bacteria</taxon>
        <taxon>Pseudomonadati</taxon>
        <taxon>Pseudomonadota</taxon>
        <taxon>Betaproteobacteria</taxon>
        <taxon>Burkholderiales</taxon>
        <taxon>Sphaerotilaceae</taxon>
        <taxon>Aquincola</taxon>
    </lineage>
</organism>
<accession>A0ABY4S3E2</accession>
<keyword evidence="2" id="KW-0238">DNA-binding</keyword>
<evidence type="ECO:0000313" key="7">
    <source>
        <dbReference type="Proteomes" id="UP001056201"/>
    </source>
</evidence>
<dbReference type="Pfam" id="PF01614">
    <property type="entry name" value="IclR_C"/>
    <property type="match status" value="1"/>
</dbReference>